<evidence type="ECO:0000313" key="1">
    <source>
        <dbReference type="EMBL" id="ETO02021.1"/>
    </source>
</evidence>
<proteinExistence type="predicted"/>
<gene>
    <name evidence="1" type="ORF">RFI_35418</name>
</gene>
<dbReference type="EMBL" id="ASPP01036888">
    <property type="protein sequence ID" value="ETO02021.1"/>
    <property type="molecule type" value="Genomic_DNA"/>
</dbReference>
<name>X6LKY2_RETFI</name>
<comment type="caution">
    <text evidence="1">The sequence shown here is derived from an EMBL/GenBank/DDBJ whole genome shotgun (WGS) entry which is preliminary data.</text>
</comment>
<protein>
    <submittedName>
        <fullName evidence="1">Uncharacterized protein</fullName>
    </submittedName>
</protein>
<dbReference type="AlphaFoldDB" id="X6LKY2"/>
<organism evidence="1 2">
    <name type="scientific">Reticulomyxa filosa</name>
    <dbReference type="NCBI Taxonomy" id="46433"/>
    <lineage>
        <taxon>Eukaryota</taxon>
        <taxon>Sar</taxon>
        <taxon>Rhizaria</taxon>
        <taxon>Retaria</taxon>
        <taxon>Foraminifera</taxon>
        <taxon>Monothalamids</taxon>
        <taxon>Reticulomyxidae</taxon>
        <taxon>Reticulomyxa</taxon>
    </lineage>
</organism>
<keyword evidence="2" id="KW-1185">Reference proteome</keyword>
<evidence type="ECO:0000313" key="2">
    <source>
        <dbReference type="Proteomes" id="UP000023152"/>
    </source>
</evidence>
<feature type="non-terminal residue" evidence="1">
    <location>
        <position position="211"/>
    </location>
</feature>
<accession>X6LKY2</accession>
<sequence length="211" mass="24302">MNGKLLVTRSSMELSLVFVAIHVLNALMLVSSANNEYTRFSGELDEQTNTLGPSRQYKHIENVMEYFNQLCVELITWRIAQYPQVNSLTAVSSVQMFNKESMQFNSKSIRISQNTLPIDPKNSKSSHNKTPVVSIDIKIKWKKKMFIKKKNMFIKKKFTFANWEVEVMTPQSNEMCKQCQPGTIVIFETSLFAANCSWHYTGAHSKIDYHS</sequence>
<dbReference type="Proteomes" id="UP000023152">
    <property type="component" value="Unassembled WGS sequence"/>
</dbReference>
<reference evidence="1 2" key="1">
    <citation type="journal article" date="2013" name="Curr. Biol.">
        <title>The Genome of the Foraminiferan Reticulomyxa filosa.</title>
        <authorList>
            <person name="Glockner G."/>
            <person name="Hulsmann N."/>
            <person name="Schleicher M."/>
            <person name="Noegel A.A."/>
            <person name="Eichinger L."/>
            <person name="Gallinger C."/>
            <person name="Pawlowski J."/>
            <person name="Sierra R."/>
            <person name="Euteneuer U."/>
            <person name="Pillet L."/>
            <person name="Moustafa A."/>
            <person name="Platzer M."/>
            <person name="Groth M."/>
            <person name="Szafranski K."/>
            <person name="Schliwa M."/>
        </authorList>
    </citation>
    <scope>NUCLEOTIDE SEQUENCE [LARGE SCALE GENOMIC DNA]</scope>
</reference>